<dbReference type="EMBL" id="PUEJ01000006">
    <property type="protein sequence ID" value="PRH86317.1"/>
    <property type="molecule type" value="Genomic_DNA"/>
</dbReference>
<dbReference type="PANTHER" id="PTHR43427:SF6">
    <property type="entry name" value="CHLORIDE CHANNEL PROTEIN CLC-E"/>
    <property type="match status" value="1"/>
</dbReference>
<keyword evidence="8" id="KW-0868">Chloride</keyword>
<gene>
    <name evidence="12" type="ORF">C5L14_18985</name>
</gene>
<organism evidence="12 13">
    <name type="scientific">Labrys okinawensis</name>
    <dbReference type="NCBI Taxonomy" id="346911"/>
    <lineage>
        <taxon>Bacteria</taxon>
        <taxon>Pseudomonadati</taxon>
        <taxon>Pseudomonadota</taxon>
        <taxon>Alphaproteobacteria</taxon>
        <taxon>Hyphomicrobiales</taxon>
        <taxon>Xanthobacteraceae</taxon>
        <taxon>Labrys</taxon>
    </lineage>
</organism>
<feature type="transmembrane region" description="Helical" evidence="10">
    <location>
        <begin position="384"/>
        <end position="407"/>
    </location>
</feature>
<dbReference type="PRINTS" id="PR00762">
    <property type="entry name" value="CLCHANNEL"/>
</dbReference>
<dbReference type="Gene3D" id="1.10.3080.10">
    <property type="entry name" value="Clc chloride channel"/>
    <property type="match status" value="1"/>
</dbReference>
<evidence type="ECO:0000313" key="13">
    <source>
        <dbReference type="Proteomes" id="UP000237682"/>
    </source>
</evidence>
<dbReference type="OrthoDB" id="9814803at2"/>
<comment type="subcellular location">
    <subcellularLocation>
        <location evidence="1">Membrane</location>
        <topology evidence="1">Multi-pass membrane protein</topology>
    </subcellularLocation>
</comment>
<evidence type="ECO:0000256" key="3">
    <source>
        <dbReference type="ARBA" id="ARBA00022692"/>
    </source>
</evidence>
<keyword evidence="7" id="KW-0869">Chloride channel</keyword>
<comment type="caution">
    <text evidence="12">The sequence shown here is derived from an EMBL/GenBank/DDBJ whole genome shotgun (WGS) entry which is preliminary data.</text>
</comment>
<evidence type="ECO:0000256" key="7">
    <source>
        <dbReference type="ARBA" id="ARBA00023173"/>
    </source>
</evidence>
<feature type="transmembrane region" description="Helical" evidence="10">
    <location>
        <begin position="282"/>
        <end position="301"/>
    </location>
</feature>
<keyword evidence="4 10" id="KW-1133">Transmembrane helix</keyword>
<keyword evidence="9" id="KW-0407">Ion channel</keyword>
<dbReference type="InterPro" id="IPR014743">
    <property type="entry name" value="Cl-channel_core"/>
</dbReference>
<evidence type="ECO:0000256" key="9">
    <source>
        <dbReference type="ARBA" id="ARBA00023303"/>
    </source>
</evidence>
<dbReference type="AlphaFoldDB" id="A0A2S9QAE3"/>
<accession>A0A2S9QAE3</accession>
<dbReference type="InterPro" id="IPR001807">
    <property type="entry name" value="ClC"/>
</dbReference>
<feature type="transmembrane region" description="Helical" evidence="10">
    <location>
        <begin position="249"/>
        <end position="270"/>
    </location>
</feature>
<dbReference type="RefSeq" id="WP_105863611.1">
    <property type="nucleotide sequence ID" value="NZ_PUEJ01000006.1"/>
</dbReference>
<dbReference type="PANTHER" id="PTHR43427">
    <property type="entry name" value="CHLORIDE CHANNEL PROTEIN CLC-E"/>
    <property type="match status" value="1"/>
</dbReference>
<keyword evidence="3 10" id="KW-0812">Transmembrane</keyword>
<evidence type="ECO:0000259" key="11">
    <source>
        <dbReference type="Pfam" id="PF00571"/>
    </source>
</evidence>
<feature type="transmembrane region" description="Helical" evidence="10">
    <location>
        <begin position="33"/>
        <end position="56"/>
    </location>
</feature>
<feature type="domain" description="CBS" evidence="11">
    <location>
        <begin position="539"/>
        <end position="584"/>
    </location>
</feature>
<evidence type="ECO:0000313" key="12">
    <source>
        <dbReference type="EMBL" id="PRH86317.1"/>
    </source>
</evidence>
<evidence type="ECO:0000256" key="2">
    <source>
        <dbReference type="ARBA" id="ARBA00022448"/>
    </source>
</evidence>
<keyword evidence="5" id="KW-0406">Ion transport</keyword>
<dbReference type="SUPFAM" id="SSF54631">
    <property type="entry name" value="CBS-domain pair"/>
    <property type="match status" value="1"/>
</dbReference>
<dbReference type="SUPFAM" id="SSF81340">
    <property type="entry name" value="Clc chloride channel"/>
    <property type="match status" value="1"/>
</dbReference>
<evidence type="ECO:0000256" key="4">
    <source>
        <dbReference type="ARBA" id="ARBA00022989"/>
    </source>
</evidence>
<dbReference type="GO" id="GO:0034707">
    <property type="term" value="C:chloride channel complex"/>
    <property type="evidence" value="ECO:0007669"/>
    <property type="project" value="UniProtKB-KW"/>
</dbReference>
<keyword evidence="6 10" id="KW-0472">Membrane</keyword>
<dbReference type="InterPro" id="IPR046342">
    <property type="entry name" value="CBS_dom_sf"/>
</dbReference>
<feature type="transmembrane region" description="Helical" evidence="10">
    <location>
        <begin position="212"/>
        <end position="237"/>
    </location>
</feature>
<keyword evidence="13" id="KW-1185">Reference proteome</keyword>
<feature type="transmembrane region" description="Helical" evidence="10">
    <location>
        <begin position="322"/>
        <end position="343"/>
    </location>
</feature>
<protein>
    <submittedName>
        <fullName evidence="12">Chloride channel protein</fullName>
    </submittedName>
</protein>
<keyword evidence="2" id="KW-0813">Transport</keyword>
<name>A0A2S9QAE3_9HYPH</name>
<feature type="transmembrane region" description="Helical" evidence="10">
    <location>
        <begin position="349"/>
        <end position="372"/>
    </location>
</feature>
<sequence length="598" mass="62257">MSNQRFSRQALNLAFDRIIPGWMRLLVRRSESGMVALAAVVGALAGLAVYGVAATAQLAHELFFGLQSEERLSGTLGLPVILAVSMPLLGGLLLGLFNLVLARTRSPRPVDPIEANALHGGRLSLTGSIIVVIQTWISNAFGASVGLEAAYSQVGSGIASRLGLGFHLRRADLRLLVGCGSAGAIAGAFSAPLTGAFYAFEIIIGTYAVSHLAPVAAAAIAGTIVTHLLGIDSYAFVINVGFRPQASSFAALVGLGLFSAAVAILVMLGVAMTEKGFRRLPLPIWLMPGLGGVMVGGLALITPQVLSSGHGALVKMLAGSELPLLVLGGLIVLKAMASCISLGSGFRGGLFFASLFLGALVGQFYLGGIHLFSITAGLTPHAAALAGMAALAASVMGGPLTMSFLVLEMTGDFQLTVAVLLAVIIASITVRETFGYSFATWRFHLRGEAIRSAHDIGWARDLTVGRVMRKPAPTVDKDASLVVFRNAHPLGTTHYIVAVDTLANRYAGLIRVADAYQVSPENQDGGSPVGDLALYRDEVLTAGMTLKEATERMEGCEAEALAVVDEAGHVIGLLSEAHALRRYAEAADRARRDLAGGV</sequence>
<dbReference type="Pfam" id="PF00571">
    <property type="entry name" value="CBS"/>
    <property type="match status" value="1"/>
</dbReference>
<feature type="transmembrane region" description="Helical" evidence="10">
    <location>
        <begin position="175"/>
        <end position="200"/>
    </location>
</feature>
<dbReference type="InterPro" id="IPR050368">
    <property type="entry name" value="ClC-type_chloride_channel"/>
</dbReference>
<dbReference type="Proteomes" id="UP000237682">
    <property type="component" value="Unassembled WGS sequence"/>
</dbReference>
<proteinExistence type="predicted"/>
<evidence type="ECO:0000256" key="10">
    <source>
        <dbReference type="SAM" id="Phobius"/>
    </source>
</evidence>
<dbReference type="Pfam" id="PF00654">
    <property type="entry name" value="Voltage_CLC"/>
    <property type="match status" value="1"/>
</dbReference>
<evidence type="ECO:0000256" key="8">
    <source>
        <dbReference type="ARBA" id="ARBA00023214"/>
    </source>
</evidence>
<feature type="transmembrane region" description="Helical" evidence="10">
    <location>
        <begin position="76"/>
        <end position="101"/>
    </location>
</feature>
<evidence type="ECO:0000256" key="6">
    <source>
        <dbReference type="ARBA" id="ARBA00023136"/>
    </source>
</evidence>
<reference evidence="12 13" key="1">
    <citation type="submission" date="2018-02" db="EMBL/GenBank/DDBJ databases">
        <title>Whole genome sequencing of endophytic bacterium.</title>
        <authorList>
            <person name="Eedara R."/>
            <person name="Podile A.R."/>
        </authorList>
    </citation>
    <scope>NUCLEOTIDE SEQUENCE [LARGE SCALE GENOMIC DNA]</scope>
    <source>
        <strain evidence="12 13">RP1T</strain>
    </source>
</reference>
<dbReference type="InterPro" id="IPR000644">
    <property type="entry name" value="CBS_dom"/>
</dbReference>
<dbReference type="GO" id="GO:0005254">
    <property type="term" value="F:chloride channel activity"/>
    <property type="evidence" value="ECO:0007669"/>
    <property type="project" value="UniProtKB-KW"/>
</dbReference>
<feature type="transmembrane region" description="Helical" evidence="10">
    <location>
        <begin position="413"/>
        <end position="430"/>
    </location>
</feature>
<evidence type="ECO:0000256" key="1">
    <source>
        <dbReference type="ARBA" id="ARBA00004141"/>
    </source>
</evidence>
<dbReference type="CDD" id="cd00400">
    <property type="entry name" value="Voltage_gated_ClC"/>
    <property type="match status" value="1"/>
</dbReference>
<dbReference type="Gene3D" id="3.10.580.10">
    <property type="entry name" value="CBS-domain"/>
    <property type="match status" value="1"/>
</dbReference>
<evidence type="ECO:0000256" key="5">
    <source>
        <dbReference type="ARBA" id="ARBA00023065"/>
    </source>
</evidence>